<organism evidence="1 2">
    <name type="scientific">Rhizobium hidalgonense</name>
    <dbReference type="NCBI Taxonomy" id="1538159"/>
    <lineage>
        <taxon>Bacteria</taxon>
        <taxon>Pseudomonadati</taxon>
        <taxon>Pseudomonadota</taxon>
        <taxon>Alphaproteobacteria</taxon>
        <taxon>Hyphomicrobiales</taxon>
        <taxon>Rhizobiaceae</taxon>
        <taxon>Rhizobium/Agrobacterium group</taxon>
        <taxon>Rhizobium</taxon>
    </lineage>
</organism>
<dbReference type="RefSeq" id="WP_310856216.1">
    <property type="nucleotide sequence ID" value="NZ_JAVLSD010000037.1"/>
</dbReference>
<evidence type="ECO:0000313" key="2">
    <source>
        <dbReference type="Proteomes" id="UP001268610"/>
    </source>
</evidence>
<dbReference type="Proteomes" id="UP001268610">
    <property type="component" value="Unassembled WGS sequence"/>
</dbReference>
<accession>A0AAJ2H1H8</accession>
<dbReference type="AlphaFoldDB" id="A0AAJ2H1H8"/>
<reference evidence="1" key="1">
    <citation type="submission" date="2023-04" db="EMBL/GenBank/DDBJ databases">
        <title>Genomic characterization of faba bean (Vicia faba) microsymbionts in Mexican soils.</title>
        <authorList>
            <person name="Rivera Orduna F.N."/>
            <person name="Guevara-Luna J."/>
            <person name="Yan J."/>
            <person name="Arroyo-Herrera I."/>
            <person name="Li Y."/>
            <person name="Vasquez-Murrieta M.S."/>
            <person name="Wang E.T."/>
        </authorList>
    </citation>
    <scope>NUCLEOTIDE SEQUENCE</scope>
    <source>
        <strain evidence="1">CH26</strain>
    </source>
</reference>
<proteinExistence type="predicted"/>
<dbReference type="EMBL" id="JAVLSF010000032">
    <property type="protein sequence ID" value="MDR9777008.1"/>
    <property type="molecule type" value="Genomic_DNA"/>
</dbReference>
<name>A0AAJ2H1H8_9HYPH</name>
<comment type="caution">
    <text evidence="1">The sequence shown here is derived from an EMBL/GenBank/DDBJ whole genome shotgun (WGS) entry which is preliminary data.</text>
</comment>
<sequence>MFLIITVEQTWLPAKEFRDENYQIINVAVQQQHKALYVSEFNPSWRLDRPIP</sequence>
<evidence type="ECO:0000313" key="1">
    <source>
        <dbReference type="EMBL" id="MDR9777008.1"/>
    </source>
</evidence>
<gene>
    <name evidence="1" type="ORF">RJJ65_31075</name>
</gene>
<protein>
    <submittedName>
        <fullName evidence="1">Uncharacterized protein</fullName>
    </submittedName>
</protein>